<evidence type="ECO:0000256" key="7">
    <source>
        <dbReference type="ARBA" id="ARBA00023163"/>
    </source>
</evidence>
<dbReference type="SUPFAM" id="SSF57667">
    <property type="entry name" value="beta-beta-alpha zinc fingers"/>
    <property type="match status" value="1"/>
</dbReference>
<dbReference type="GO" id="GO:0009791">
    <property type="term" value="P:post-embryonic development"/>
    <property type="evidence" value="ECO:0007669"/>
    <property type="project" value="UniProtKB-ARBA"/>
</dbReference>
<organism evidence="12">
    <name type="scientific">Salvia splendens</name>
    <name type="common">Scarlet sage</name>
    <dbReference type="NCBI Taxonomy" id="180675"/>
    <lineage>
        <taxon>Eukaryota</taxon>
        <taxon>Viridiplantae</taxon>
        <taxon>Streptophyta</taxon>
        <taxon>Embryophyta</taxon>
        <taxon>Tracheophyta</taxon>
        <taxon>Spermatophyta</taxon>
        <taxon>Magnoliopsida</taxon>
        <taxon>eudicotyledons</taxon>
        <taxon>Gunneridae</taxon>
        <taxon>Pentapetalae</taxon>
        <taxon>asterids</taxon>
        <taxon>lamiids</taxon>
        <taxon>Lamiales</taxon>
        <taxon>Lamiaceae</taxon>
        <taxon>Nepetoideae</taxon>
        <taxon>Mentheae</taxon>
        <taxon>Salviinae</taxon>
        <taxon>Salvia</taxon>
        <taxon>Salvia subgen. Calosphace</taxon>
        <taxon>core Calosphace</taxon>
    </lineage>
</organism>
<keyword evidence="7" id="KW-0804">Transcription</keyword>
<dbReference type="InterPro" id="IPR036236">
    <property type="entry name" value="Znf_C2H2_sf"/>
</dbReference>
<dbReference type="SMART" id="SM00614">
    <property type="entry name" value="ZnF_BED"/>
    <property type="match status" value="1"/>
</dbReference>
<protein>
    <recommendedName>
        <fullName evidence="11">BED-type domain-containing protein</fullName>
    </recommendedName>
</protein>
<keyword evidence="13" id="KW-1185">Reference proteome</keyword>
<dbReference type="EMBL" id="PNBA02000019">
    <property type="protein sequence ID" value="KAG6390580.1"/>
    <property type="molecule type" value="Genomic_DNA"/>
</dbReference>
<dbReference type="InterPro" id="IPR008906">
    <property type="entry name" value="HATC_C_dom"/>
</dbReference>
<dbReference type="Pfam" id="PF05699">
    <property type="entry name" value="Dimer_Tnp_hAT"/>
    <property type="match status" value="1"/>
</dbReference>
<keyword evidence="6" id="KW-0238">DNA-binding</keyword>
<keyword evidence="3 9" id="KW-0863">Zinc-finger</keyword>
<dbReference type="InterPro" id="IPR052035">
    <property type="entry name" value="ZnF_BED_domain_contain"/>
</dbReference>
<evidence type="ECO:0000256" key="8">
    <source>
        <dbReference type="ARBA" id="ARBA00023242"/>
    </source>
</evidence>
<evidence type="ECO:0000256" key="10">
    <source>
        <dbReference type="SAM" id="MobiDB-lite"/>
    </source>
</evidence>
<comment type="subcellular location">
    <subcellularLocation>
        <location evidence="1">Nucleus</location>
    </subcellularLocation>
</comment>
<dbReference type="GO" id="GO:0003677">
    <property type="term" value="F:DNA binding"/>
    <property type="evidence" value="ECO:0007669"/>
    <property type="project" value="UniProtKB-KW"/>
</dbReference>
<dbReference type="InterPro" id="IPR003656">
    <property type="entry name" value="Znf_BED"/>
</dbReference>
<accession>A0A8X8W9I3</accession>
<reference evidence="12" key="2">
    <citation type="submission" date="2020-08" db="EMBL/GenBank/DDBJ databases">
        <title>Plant Genome Project.</title>
        <authorList>
            <person name="Zhang R.-G."/>
        </authorList>
    </citation>
    <scope>NUCLEOTIDE SEQUENCE</scope>
    <source>
        <strain evidence="12">Huo1</strain>
        <tissue evidence="12">Leaf</tissue>
    </source>
</reference>
<dbReference type="GO" id="GO:0005634">
    <property type="term" value="C:nucleus"/>
    <property type="evidence" value="ECO:0007669"/>
    <property type="project" value="UniProtKB-SubCell"/>
</dbReference>
<keyword evidence="2" id="KW-0479">Metal-binding</keyword>
<keyword evidence="5" id="KW-0805">Transcription regulation</keyword>
<evidence type="ECO:0000256" key="1">
    <source>
        <dbReference type="ARBA" id="ARBA00004123"/>
    </source>
</evidence>
<name>A0A8X8W9I3_SALSN</name>
<evidence type="ECO:0000256" key="5">
    <source>
        <dbReference type="ARBA" id="ARBA00023015"/>
    </source>
</evidence>
<proteinExistence type="predicted"/>
<keyword evidence="4" id="KW-0862">Zinc</keyword>
<evidence type="ECO:0000256" key="9">
    <source>
        <dbReference type="PROSITE-ProRule" id="PRU00027"/>
    </source>
</evidence>
<dbReference type="GO" id="GO:0046983">
    <property type="term" value="F:protein dimerization activity"/>
    <property type="evidence" value="ECO:0007669"/>
    <property type="project" value="InterPro"/>
</dbReference>
<gene>
    <name evidence="12" type="ORF">SASPL_148318</name>
</gene>
<keyword evidence="8" id="KW-0539">Nucleus</keyword>
<dbReference type="Proteomes" id="UP000298416">
    <property type="component" value="Unassembled WGS sequence"/>
</dbReference>
<evidence type="ECO:0000313" key="12">
    <source>
        <dbReference type="EMBL" id="KAG6390580.1"/>
    </source>
</evidence>
<evidence type="ECO:0000256" key="2">
    <source>
        <dbReference type="ARBA" id="ARBA00022723"/>
    </source>
</evidence>
<feature type="region of interest" description="Disordered" evidence="10">
    <location>
        <begin position="1"/>
        <end position="29"/>
    </location>
</feature>
<evidence type="ECO:0000256" key="6">
    <source>
        <dbReference type="ARBA" id="ARBA00023125"/>
    </source>
</evidence>
<dbReference type="AlphaFoldDB" id="A0A8X8W9I3"/>
<evidence type="ECO:0000259" key="11">
    <source>
        <dbReference type="PROSITE" id="PS50808"/>
    </source>
</evidence>
<feature type="domain" description="BED-type" evidence="11">
    <location>
        <begin position="25"/>
        <end position="76"/>
    </location>
</feature>
<dbReference type="GO" id="GO:0008270">
    <property type="term" value="F:zinc ion binding"/>
    <property type="evidence" value="ECO:0007669"/>
    <property type="project" value="UniProtKB-KW"/>
</dbReference>
<dbReference type="PANTHER" id="PTHR46481">
    <property type="entry name" value="ZINC FINGER BED DOMAIN-CONTAINING PROTEIN 4"/>
    <property type="match status" value="1"/>
</dbReference>
<dbReference type="PANTHER" id="PTHR46481:SF10">
    <property type="entry name" value="ZINC FINGER BED DOMAIN-CONTAINING PROTEIN 39"/>
    <property type="match status" value="1"/>
</dbReference>
<evidence type="ECO:0000256" key="3">
    <source>
        <dbReference type="ARBA" id="ARBA00022771"/>
    </source>
</evidence>
<comment type="caution">
    <text evidence="12">The sequence shown here is derived from an EMBL/GenBank/DDBJ whole genome shotgun (WGS) entry which is preliminary data.</text>
</comment>
<evidence type="ECO:0000313" key="13">
    <source>
        <dbReference type="Proteomes" id="UP000298416"/>
    </source>
</evidence>
<feature type="compositionally biased region" description="Polar residues" evidence="10">
    <location>
        <begin position="1"/>
        <end position="10"/>
    </location>
</feature>
<dbReference type="PROSITE" id="PS50808">
    <property type="entry name" value="ZF_BED"/>
    <property type="match status" value="1"/>
</dbReference>
<evidence type="ECO:0000256" key="4">
    <source>
        <dbReference type="ARBA" id="ARBA00022833"/>
    </source>
</evidence>
<reference evidence="12" key="1">
    <citation type="submission" date="2018-01" db="EMBL/GenBank/DDBJ databases">
        <authorList>
            <person name="Mao J.F."/>
        </authorList>
    </citation>
    <scope>NUCLEOTIDE SEQUENCE</scope>
    <source>
        <strain evidence="12">Huo1</strain>
        <tissue evidence="12">Leaf</tissue>
    </source>
</reference>
<sequence length="220" mass="24757">MKDSSPTVNIENVEILGDSKPKKRQKTSDVWNNFTNEEPDKNGKNVKCNHCLQRWKYEGTKMGTSTFSRHMLVCKKKPNFGIVGAMLLNHDGKLKKKSVDASSIKIPQSSGSSNSKVGEFKFMEGGVRKALRMKSRVLAGYKSYKGLTSDTKSTLDVYLEDLPMDEDAEIDLLKYWKEKSSRFGVLARMAYGDSEDDEEEANAQAEVSKLIDLEECHSNI</sequence>